<accession>A0AAW5CG24</accession>
<dbReference type="Pfam" id="PF18925">
    <property type="entry name" value="DUF5675"/>
    <property type="match status" value="1"/>
</dbReference>
<evidence type="ECO:0000313" key="3">
    <source>
        <dbReference type="Proteomes" id="UP001199750"/>
    </source>
</evidence>
<dbReference type="RefSeq" id="WP_217773866.1">
    <property type="nucleotide sequence ID" value="NZ_JAHONW010000013.1"/>
</dbReference>
<protein>
    <submittedName>
        <fullName evidence="2">DUF5675 family protein</fullName>
    </submittedName>
</protein>
<dbReference type="InterPro" id="IPR043732">
    <property type="entry name" value="DUF5675"/>
</dbReference>
<reference evidence="2" key="1">
    <citation type="submission" date="2022-01" db="EMBL/GenBank/DDBJ databases">
        <title>Collection of gut derived symbiotic bacterial strains cultured from healthy donors.</title>
        <authorList>
            <person name="Lin H."/>
            <person name="Kohout C."/>
            <person name="Waligurski E."/>
            <person name="Pamer E.G."/>
        </authorList>
    </citation>
    <scope>NUCLEOTIDE SEQUENCE</scope>
    <source>
        <strain evidence="2">DFI.1.149</strain>
    </source>
</reference>
<comment type="caution">
    <text evidence="2">The sequence shown here is derived from an EMBL/GenBank/DDBJ whole genome shotgun (WGS) entry which is preliminary data.</text>
</comment>
<organism evidence="2 3">
    <name type="scientific">Odoribacter splanchnicus</name>
    <dbReference type="NCBI Taxonomy" id="28118"/>
    <lineage>
        <taxon>Bacteria</taxon>
        <taxon>Pseudomonadati</taxon>
        <taxon>Bacteroidota</taxon>
        <taxon>Bacteroidia</taxon>
        <taxon>Bacteroidales</taxon>
        <taxon>Odoribacteraceae</taxon>
        <taxon>Odoribacter</taxon>
    </lineage>
</organism>
<dbReference type="AlphaFoldDB" id="A0AAW5CG24"/>
<name>A0AAW5CG24_9BACT</name>
<feature type="domain" description="DUF5675" evidence="1">
    <location>
        <begin position="10"/>
        <end position="124"/>
    </location>
</feature>
<evidence type="ECO:0000259" key="1">
    <source>
        <dbReference type="Pfam" id="PF18925"/>
    </source>
</evidence>
<sequence length="141" mass="16194">MQNNLNTLILVREEFYTDRTIGSILYRNRLYVRTLEPPYYPPENTLHNTANTAVPFAAYRLKFHDSPRHGLQKLYLCDVPHRSGILIHAGNTPADTLGCILTGIGFRNGRLTESRSALRQIEALARGIQITHREIFLYITR</sequence>
<dbReference type="Proteomes" id="UP001199750">
    <property type="component" value="Unassembled WGS sequence"/>
</dbReference>
<gene>
    <name evidence="2" type="ORF">L0P03_10180</name>
</gene>
<proteinExistence type="predicted"/>
<evidence type="ECO:0000313" key="2">
    <source>
        <dbReference type="EMBL" id="MCG4960212.1"/>
    </source>
</evidence>
<dbReference type="EMBL" id="JAKNDN010000018">
    <property type="protein sequence ID" value="MCG4960212.1"/>
    <property type="molecule type" value="Genomic_DNA"/>
</dbReference>